<organism evidence="2 3">
    <name type="scientific">Botryobasidium botryosum (strain FD-172 SS1)</name>
    <dbReference type="NCBI Taxonomy" id="930990"/>
    <lineage>
        <taxon>Eukaryota</taxon>
        <taxon>Fungi</taxon>
        <taxon>Dikarya</taxon>
        <taxon>Basidiomycota</taxon>
        <taxon>Agaricomycotina</taxon>
        <taxon>Agaricomycetes</taxon>
        <taxon>Cantharellales</taxon>
        <taxon>Botryobasidiaceae</taxon>
        <taxon>Botryobasidium</taxon>
    </lineage>
</organism>
<dbReference type="AlphaFoldDB" id="A0A067MEA2"/>
<evidence type="ECO:0000313" key="2">
    <source>
        <dbReference type="EMBL" id="KDQ10222.1"/>
    </source>
</evidence>
<protein>
    <submittedName>
        <fullName evidence="2">Uncharacterized protein</fullName>
    </submittedName>
</protein>
<dbReference type="InParanoid" id="A0A067MEA2"/>
<proteinExistence type="predicted"/>
<evidence type="ECO:0000256" key="1">
    <source>
        <dbReference type="SAM" id="MobiDB-lite"/>
    </source>
</evidence>
<accession>A0A067MEA2</accession>
<feature type="compositionally biased region" description="Basic residues" evidence="1">
    <location>
        <begin position="535"/>
        <end position="544"/>
    </location>
</feature>
<name>A0A067MEA2_BOTB1</name>
<sequence length="621" mass="67430">MADSRGTVTIRENFRFYNLSGHRFELRFYNVTSVPANPTHERLLKKNWYVRRGDPPPFPGCVDGTYGDRDWLFTTFALLRDRVWIHYIPTPNMWATPPVTGWEFAPIFITLTESDDRTWTKATRSTGFIPRPLRQALKTFYDDGLKLANKLLVGATKWGTLPLAEGPLFWEGLEKTGGFVETCRRFYGMQRLVAELWGWVFLQEKLQGLTVVQRKLLKDTAIKLDYFRGAIIPWGKRNNDLAEMFLSHGVPTIWIDYIDDPKSRQAPWDGLPSRGHEALILHHGSGYDSVENDEATRSKVYSLEVESVEEVPKVFSRELEAWDAKFLPSPAGPTDGQFMRIRPPGAVPASLPNQTASTSGAPASSRPLSSSGASSSGSSTPPVSTQLAPPAPAQIQATLAPSPVARQSLTTSNAPGQAVVTQHQAGQTAAAQFAAPYANSATPWTYGNAWPAPMYAPPAVHPYPPPMWGWGGYPGQSPAPFPHGPIGPYGYPGPSPSAYPAAPINPTFMQPGLPADALREPKRVKTGSFGGGAPGHRRKQRRRPGMNPTSAERLALKNATSAEGSGEGTSTSASTPNASPLASVTPLADVPEPVALATATPSEDLPMEMEDTVAPPRSATT</sequence>
<feature type="region of interest" description="Disordered" evidence="1">
    <location>
        <begin position="333"/>
        <end position="389"/>
    </location>
</feature>
<keyword evidence="3" id="KW-1185">Reference proteome</keyword>
<gene>
    <name evidence="2" type="ORF">BOTBODRAFT_178266</name>
</gene>
<evidence type="ECO:0000313" key="3">
    <source>
        <dbReference type="Proteomes" id="UP000027195"/>
    </source>
</evidence>
<dbReference type="Proteomes" id="UP000027195">
    <property type="component" value="Unassembled WGS sequence"/>
</dbReference>
<dbReference type="EMBL" id="KL198069">
    <property type="protein sequence ID" value="KDQ10222.1"/>
    <property type="molecule type" value="Genomic_DNA"/>
</dbReference>
<feature type="compositionally biased region" description="Low complexity" evidence="1">
    <location>
        <begin position="559"/>
        <end position="583"/>
    </location>
</feature>
<dbReference type="HOGENOM" id="CLU_016966_0_0_1"/>
<feature type="region of interest" description="Disordered" evidence="1">
    <location>
        <begin position="523"/>
        <end position="621"/>
    </location>
</feature>
<reference evidence="3" key="1">
    <citation type="journal article" date="2014" name="Proc. Natl. Acad. Sci. U.S.A.">
        <title>Extensive sampling of basidiomycete genomes demonstrates inadequacy of the white-rot/brown-rot paradigm for wood decay fungi.</title>
        <authorList>
            <person name="Riley R."/>
            <person name="Salamov A.A."/>
            <person name="Brown D.W."/>
            <person name="Nagy L.G."/>
            <person name="Floudas D."/>
            <person name="Held B.W."/>
            <person name="Levasseur A."/>
            <person name="Lombard V."/>
            <person name="Morin E."/>
            <person name="Otillar R."/>
            <person name="Lindquist E.A."/>
            <person name="Sun H."/>
            <person name="LaButti K.M."/>
            <person name="Schmutz J."/>
            <person name="Jabbour D."/>
            <person name="Luo H."/>
            <person name="Baker S.E."/>
            <person name="Pisabarro A.G."/>
            <person name="Walton J.D."/>
            <person name="Blanchette R.A."/>
            <person name="Henrissat B."/>
            <person name="Martin F."/>
            <person name="Cullen D."/>
            <person name="Hibbett D.S."/>
            <person name="Grigoriev I.V."/>
        </authorList>
    </citation>
    <scope>NUCLEOTIDE SEQUENCE [LARGE SCALE GENOMIC DNA]</scope>
    <source>
        <strain evidence="3">FD-172 SS1</strain>
    </source>
</reference>
<feature type="compositionally biased region" description="Low complexity" evidence="1">
    <location>
        <begin position="359"/>
        <end position="389"/>
    </location>
</feature>